<keyword evidence="2" id="KW-1185">Reference proteome</keyword>
<evidence type="ECO:0000313" key="2">
    <source>
        <dbReference type="Proteomes" id="UP001598130"/>
    </source>
</evidence>
<dbReference type="InterPro" id="IPR050155">
    <property type="entry name" value="HAD-like_hydrolase_sf"/>
</dbReference>
<dbReference type="RefSeq" id="WP_377370155.1">
    <property type="nucleotide sequence ID" value="NZ_JAOTJD010000019.1"/>
</dbReference>
<dbReference type="SUPFAM" id="SSF56784">
    <property type="entry name" value="HAD-like"/>
    <property type="match status" value="1"/>
</dbReference>
<dbReference type="EMBL" id="JAOTJD010000019">
    <property type="protein sequence ID" value="MFD3264544.1"/>
    <property type="molecule type" value="Genomic_DNA"/>
</dbReference>
<dbReference type="Proteomes" id="UP001598130">
    <property type="component" value="Unassembled WGS sequence"/>
</dbReference>
<dbReference type="Pfam" id="PF13419">
    <property type="entry name" value="HAD_2"/>
    <property type="match status" value="1"/>
</dbReference>
<reference evidence="1 2" key="1">
    <citation type="submission" date="2022-09" db="EMBL/GenBank/DDBJ databases">
        <title>New species of Phenylobacterium.</title>
        <authorList>
            <person name="Mieszkin S."/>
        </authorList>
    </citation>
    <scope>NUCLEOTIDE SEQUENCE [LARGE SCALE GENOMIC DNA]</scope>
    <source>
        <strain evidence="1 2">HK31-G</strain>
    </source>
</reference>
<organism evidence="1 2">
    <name type="scientific">Phenylobacterium ferrooxidans</name>
    <dbReference type="NCBI Taxonomy" id="2982689"/>
    <lineage>
        <taxon>Bacteria</taxon>
        <taxon>Pseudomonadati</taxon>
        <taxon>Pseudomonadota</taxon>
        <taxon>Alphaproteobacteria</taxon>
        <taxon>Caulobacterales</taxon>
        <taxon>Caulobacteraceae</taxon>
        <taxon>Phenylobacterium</taxon>
    </lineage>
</organism>
<evidence type="ECO:0000313" key="1">
    <source>
        <dbReference type="EMBL" id="MFD3264544.1"/>
    </source>
</evidence>
<comment type="caution">
    <text evidence="1">The sequence shown here is derived from an EMBL/GenBank/DDBJ whole genome shotgun (WGS) entry which is preliminary data.</text>
</comment>
<dbReference type="InterPro" id="IPR023198">
    <property type="entry name" value="PGP-like_dom2"/>
</dbReference>
<dbReference type="InterPro" id="IPR023214">
    <property type="entry name" value="HAD_sf"/>
</dbReference>
<dbReference type="Gene3D" id="1.10.150.240">
    <property type="entry name" value="Putative phosphatase, domain 2"/>
    <property type="match status" value="1"/>
</dbReference>
<protein>
    <submittedName>
        <fullName evidence="1">HAD hydrolase-like protein</fullName>
    </submittedName>
</protein>
<name>A0ABW6CP15_9CAUL</name>
<accession>A0ABW6CP15</accession>
<dbReference type="InterPro" id="IPR036412">
    <property type="entry name" value="HAD-like_sf"/>
</dbReference>
<dbReference type="Gene3D" id="3.40.50.1000">
    <property type="entry name" value="HAD superfamily/HAD-like"/>
    <property type="match status" value="1"/>
</dbReference>
<proteinExistence type="predicted"/>
<sequence>MAPTLLLDLDGTLTDPAPGILAGVRVALTAMGRETPPDDDLLSMIGPPIRVSFRRLLGDDGDMEEGVRLYRAYVAQRGLKEAAVYPGILEALAELREAYAGRVFICTAKSQPFAEAVADHFGFSPYMAGVYGAHPDGQFEDKADLIAHMITTLGIDPVKAIMVGDRSYDIIAARKNGMAALGVLWGYGSEAELVQAGAHALCAAPDELAGALRAVK</sequence>
<dbReference type="PANTHER" id="PTHR43434">
    <property type="entry name" value="PHOSPHOGLYCOLATE PHOSPHATASE"/>
    <property type="match status" value="1"/>
</dbReference>
<dbReference type="PANTHER" id="PTHR43434:SF20">
    <property type="entry name" value="5'-NUCLEOTIDASE"/>
    <property type="match status" value="1"/>
</dbReference>
<dbReference type="InterPro" id="IPR041492">
    <property type="entry name" value="HAD_2"/>
</dbReference>
<gene>
    <name evidence="1" type="ORF">OCL97_11310</name>
</gene>